<dbReference type="Pfam" id="PF00404">
    <property type="entry name" value="Dockerin_1"/>
    <property type="match status" value="1"/>
</dbReference>
<dbReference type="SUPFAM" id="SSF49899">
    <property type="entry name" value="Concanavalin A-like lectins/glucanases"/>
    <property type="match status" value="1"/>
</dbReference>
<keyword evidence="4" id="KW-1185">Reference proteome</keyword>
<dbReference type="EMBL" id="JAGGKV010000005">
    <property type="protein sequence ID" value="MBP1963140.1"/>
    <property type="molecule type" value="Genomic_DNA"/>
</dbReference>
<dbReference type="InterPro" id="IPR013222">
    <property type="entry name" value="Glyco_hyd_98_carb-bd"/>
</dbReference>
<dbReference type="PANTHER" id="PTHR10151">
    <property type="entry name" value="ECTONUCLEOTIDE PYROPHOSPHATASE/PHOSPHODIESTERASE"/>
    <property type="match status" value="1"/>
</dbReference>
<dbReference type="Gene3D" id="2.60.120.1060">
    <property type="entry name" value="NPCBM/NEW2 domain"/>
    <property type="match status" value="2"/>
</dbReference>
<dbReference type="PROSITE" id="PS00018">
    <property type="entry name" value="EF_HAND_1"/>
    <property type="match status" value="2"/>
</dbReference>
<name>A0ABS4HXC2_9BACL</name>
<dbReference type="Gene3D" id="2.60.40.680">
    <property type="match status" value="1"/>
</dbReference>
<dbReference type="PROSITE" id="PS51766">
    <property type="entry name" value="DOCKERIN"/>
    <property type="match status" value="1"/>
</dbReference>
<feature type="signal peptide" evidence="1">
    <location>
        <begin position="1"/>
        <end position="30"/>
    </location>
</feature>
<evidence type="ECO:0000259" key="2">
    <source>
        <dbReference type="PROSITE" id="PS51766"/>
    </source>
</evidence>
<reference evidence="3 4" key="1">
    <citation type="submission" date="2021-03" db="EMBL/GenBank/DDBJ databases">
        <title>Genomic Encyclopedia of Type Strains, Phase IV (KMG-IV): sequencing the most valuable type-strain genomes for metagenomic binning, comparative biology and taxonomic classification.</title>
        <authorList>
            <person name="Goeker M."/>
        </authorList>
    </citation>
    <scope>NUCLEOTIDE SEQUENCE [LARGE SCALE GENOMIC DNA]</scope>
    <source>
        <strain evidence="3 4">DSM 24950</strain>
    </source>
</reference>
<evidence type="ECO:0000313" key="3">
    <source>
        <dbReference type="EMBL" id="MBP1963140.1"/>
    </source>
</evidence>
<dbReference type="PANTHER" id="PTHR10151:SF120">
    <property type="entry name" value="BIS(5'-ADENOSYL)-TRIPHOSPHATASE"/>
    <property type="match status" value="1"/>
</dbReference>
<dbReference type="SUPFAM" id="SSF49785">
    <property type="entry name" value="Galactose-binding domain-like"/>
    <property type="match status" value="2"/>
</dbReference>
<feature type="chain" id="PRO_5046778214" description="Dockerin domain-containing protein" evidence="1">
    <location>
        <begin position="31"/>
        <end position="1224"/>
    </location>
</feature>
<dbReference type="InterPro" id="IPR038637">
    <property type="entry name" value="NPCBM_sf"/>
</dbReference>
<dbReference type="CDD" id="cd08547">
    <property type="entry name" value="Type_II_cohesin"/>
    <property type="match status" value="1"/>
</dbReference>
<organism evidence="3 4">
    <name type="scientific">Paenibacillus aceris</name>
    <dbReference type="NCBI Taxonomy" id="869555"/>
    <lineage>
        <taxon>Bacteria</taxon>
        <taxon>Bacillati</taxon>
        <taxon>Bacillota</taxon>
        <taxon>Bacilli</taxon>
        <taxon>Bacillales</taxon>
        <taxon>Paenibacillaceae</taxon>
        <taxon>Paenibacillus</taxon>
    </lineage>
</organism>
<dbReference type="SUPFAM" id="SSF63446">
    <property type="entry name" value="Type I dockerin domain"/>
    <property type="match status" value="1"/>
</dbReference>
<dbReference type="InterPro" id="IPR013320">
    <property type="entry name" value="ConA-like_dom_sf"/>
</dbReference>
<dbReference type="InterPro" id="IPR036439">
    <property type="entry name" value="Dockerin_dom_sf"/>
</dbReference>
<protein>
    <recommendedName>
        <fullName evidence="2">Dockerin domain-containing protein</fullName>
    </recommendedName>
</protein>
<comment type="caution">
    <text evidence="3">The sequence shown here is derived from an EMBL/GenBank/DDBJ whole genome shotgun (WGS) entry which is preliminary data.</text>
</comment>
<evidence type="ECO:0000313" key="4">
    <source>
        <dbReference type="Proteomes" id="UP001519344"/>
    </source>
</evidence>
<dbReference type="InterPro" id="IPR002591">
    <property type="entry name" value="Phosphodiest/P_Trfase"/>
</dbReference>
<dbReference type="SUPFAM" id="SSF49384">
    <property type="entry name" value="Carbohydrate-binding domain"/>
    <property type="match status" value="1"/>
</dbReference>
<dbReference type="InterPro" id="IPR017850">
    <property type="entry name" value="Alkaline_phosphatase_core_sf"/>
</dbReference>
<dbReference type="Gene3D" id="3.40.720.10">
    <property type="entry name" value="Alkaline Phosphatase, subunit A"/>
    <property type="match status" value="2"/>
</dbReference>
<dbReference type="Gene3D" id="2.60.120.200">
    <property type="match status" value="1"/>
</dbReference>
<dbReference type="Proteomes" id="UP001519344">
    <property type="component" value="Unassembled WGS sequence"/>
</dbReference>
<dbReference type="InterPro" id="IPR044060">
    <property type="entry name" value="Bacterial_rp_domain"/>
</dbReference>
<accession>A0ABS4HXC2</accession>
<dbReference type="InterPro" id="IPR002105">
    <property type="entry name" value="Dockerin_1_rpt"/>
</dbReference>
<dbReference type="CDD" id="cd14254">
    <property type="entry name" value="Dockerin_II"/>
    <property type="match status" value="1"/>
</dbReference>
<dbReference type="Gene3D" id="1.10.1330.10">
    <property type="entry name" value="Dockerin domain"/>
    <property type="match status" value="1"/>
</dbReference>
<dbReference type="InterPro" id="IPR016134">
    <property type="entry name" value="Dockerin_dom"/>
</dbReference>
<dbReference type="Pfam" id="PF01663">
    <property type="entry name" value="Phosphodiest"/>
    <property type="match status" value="2"/>
</dbReference>
<dbReference type="InterPro" id="IPR008979">
    <property type="entry name" value="Galactose-bd-like_sf"/>
</dbReference>
<proteinExistence type="predicted"/>
<sequence>MLPFKRMMRCSITAVLVFAFMLSAVGTVSAENVAAERESLTFQLGNYGIMDKPVESIPTTAEVWVKLQPNVNTRQIIVGNYKDGKQNSWSLELTADNRLRYWEEYYDAQGVKKGISNLYVTGVDVATNEWMLLSVVRDVANQQIIFYKNGTKVFEKTGYTAIAPSNTISTLPMYVGTDYRKSMWLNGEVSEIRLWNQMRTPEQISQYVTTELTGSEAGLAHAWRLSDAAGTSPTATFSDLVSTNPIKITTEGFPTSPVITDPTDPTDHKKRVLILGLDGTRPDALQEANTPNLDQLMHDGASYFTAWANASDTWSGTGWSSILTGVWKAKHGVTNNSFTGSNFAAYPNLFKRAKQVKPNLYISSIVQWAPINTNIIDGINMEFRGETDEIVTAKAVQHLQFDNPDLTFVHFDEIDAAGHSTGFTPQNANYMAAIQKADAEIGRIMNAIKARSTYSLEDWLIIVTTDHGGVAGGGNGGSHGGTSETERKVFMIVSGPSAAKGMINPPSTPYPSNTTTPNTLTGIIQPDVGVTALTHLGIPINPAWNLDGRAVGLASSPPLIRGIKVNGTNLSSFSSEVTNYNMNVVKAIGSVEPVIDVDKVSDDVVIDITTDNSNPNIKKVKATSADGQTSKEYSLNLTQTDQYVSDLEGVSASTGYGKVMKDVTDQGNPIKLKGVSGTVTLDKGLGVYANSSVVYDLRGKKYDRFTATVGIDQNTSWTGSSVEFQVWVDDVQVYASGNMTPATIAKQVDVDVRNKKKIELRVTDGAECPCSNAEDHAAWGDAKFTIPSTDYGTPSMTDTYADSMDWSTGTSGWFSVQRNRSVEMNPLTLRADESTGKTVYTRGLGTHANSSVVYNLAGKNFKKFSAVVGTDQEVGTNGSVQFLVLVDGVQKYASGAITGSTVAQAVYVDVEGASTIELKVTDNGNGNSSDHADWADAKFSSLETAYSVTIDNGITGGTVAVDAVNPVPGQQVNVTVTPASGKRLKAGSLKYTAGSMETVINGTSFTMPASDVVVTAQFEEAAESTPTTTITGPNAVLAGQDFVVKVGLSSVMQAVYAQDITLAFDPSAMTFVSAKEARGGISVVAQKVQNESGKLRLILVSQGAGNAITGSADVLELSFKANAVTQPAAGSIAIISASLGGASGQEVNATASSMSVSVTTLPPGIPGDINGDKKVSIGDLAVIAANYGKNASSPDWLSIKLADVDGDNEIDLDDLVLVASRILE</sequence>
<dbReference type="Pfam" id="PF13385">
    <property type="entry name" value="Laminin_G_3"/>
    <property type="match status" value="1"/>
</dbReference>
<gene>
    <name evidence="3" type="ORF">J2Z65_002356</name>
</gene>
<dbReference type="Pfam" id="PF18998">
    <property type="entry name" value="Flg_new_2"/>
    <property type="match status" value="1"/>
</dbReference>
<evidence type="ECO:0000256" key="1">
    <source>
        <dbReference type="SAM" id="SignalP"/>
    </source>
</evidence>
<dbReference type="SMART" id="SM00776">
    <property type="entry name" value="NPCBM"/>
    <property type="match status" value="2"/>
</dbReference>
<dbReference type="InterPro" id="IPR008965">
    <property type="entry name" value="CBM2/CBM3_carb-bd_dom_sf"/>
</dbReference>
<keyword evidence="1" id="KW-0732">Signal</keyword>
<dbReference type="InterPro" id="IPR018247">
    <property type="entry name" value="EF_Hand_1_Ca_BS"/>
</dbReference>
<dbReference type="SUPFAM" id="SSF53649">
    <property type="entry name" value="Alkaline phosphatase-like"/>
    <property type="match status" value="1"/>
</dbReference>
<dbReference type="Pfam" id="PF08305">
    <property type="entry name" value="NPCBM"/>
    <property type="match status" value="2"/>
</dbReference>
<feature type="domain" description="Dockerin" evidence="2">
    <location>
        <begin position="1162"/>
        <end position="1224"/>
    </location>
</feature>
<dbReference type="RefSeq" id="WP_167066402.1">
    <property type="nucleotide sequence ID" value="NZ_JAAOZR010000045.1"/>
</dbReference>